<proteinExistence type="predicted"/>
<feature type="region of interest" description="Disordered" evidence="1">
    <location>
        <begin position="837"/>
        <end position="862"/>
    </location>
</feature>
<evidence type="ECO:0000313" key="3">
    <source>
        <dbReference type="Proteomes" id="UP001283361"/>
    </source>
</evidence>
<comment type="caution">
    <text evidence="2">The sequence shown here is derived from an EMBL/GenBank/DDBJ whole genome shotgun (WGS) entry which is preliminary data.</text>
</comment>
<gene>
    <name evidence="2" type="ORF">RRG08_057078</name>
</gene>
<accession>A0AAE1E141</accession>
<dbReference type="EMBL" id="JAWDGP010001574">
    <property type="protein sequence ID" value="KAK3790112.1"/>
    <property type="molecule type" value="Genomic_DNA"/>
</dbReference>
<feature type="region of interest" description="Disordered" evidence="1">
    <location>
        <begin position="697"/>
        <end position="734"/>
    </location>
</feature>
<feature type="region of interest" description="Disordered" evidence="1">
    <location>
        <begin position="596"/>
        <end position="620"/>
    </location>
</feature>
<dbReference type="AlphaFoldDB" id="A0AAE1E141"/>
<name>A0AAE1E141_9GAST</name>
<feature type="compositionally biased region" description="Polar residues" evidence="1">
    <location>
        <begin position="607"/>
        <end position="620"/>
    </location>
</feature>
<keyword evidence="3" id="KW-1185">Reference proteome</keyword>
<sequence length="1086" mass="116126">MLQDLSDHMTPCGRLAEPRGGAFVGEMDSLQRMLSEGGISDSKSGFAQHPGTLTTPMVSSSLPGCGAQPYTPGNMLSFNLVNEKNGNSSRGNQNYWFNSTNGETVTKRGEFSEPHLPHTLSDFASKNVSPSVITTSPPAPSNVSPSSGVVLGTVTLHQTQPRNANSCLNREMIGPGQYASISGQDAGIIPPASLVNSAGLTEDNRRPICHSSKDEIRTSNLACLNNDRGVIEGARKDERNKADFYELAVLADGDGNPLQIVSLVPGQPSSLWPPTPSENCPSSGSRLTRNISTLAPPLTSVCFNTENKTPFVQGPQTLDQTKQDGMHITGTSFSRISNVSCHNVSEIKNCQTNLASLNYSTTEDALNRGSPVNYTVIPEDASSDSRSIEEEEDMITEDDIRNNNDVISTATTPHLVANSISYSNTNNGNSNNNISCSTIMRELIMKNTLDTSEKKDFVPVHTALDLATGQLCVISIPKDMKISPNFTATSSAISLYSNSNTINSLSEDNRDIGVNNLYSSSNTINSLSEDNKDIGVYNIHSKNRVQGTLSQNIAPALANDTDKNITPVELGHFGKPLVAIPTTNANFVCLNANSKDSKQDGPLKLSLHSQSDTESCDSSFINRPDKEEVKEKQTVNRSTFYYSSAEGIVHDLGKSVATNTHPLPLVERQLSLDSALKNKSEKVRSRTWRFHNVTCDERQNENRRERSMEVDARNDPQPRPANQTFPSTIQCSISTTSPTSNLTFSLSSAKSSHSTSSSPILQSAALSTYIISRSVSESSDVDPKTEERIHSKSSHCDEQMSNKTLHSELYHAQSKCHHQHIRPSSFLGKHTSSVASTTASVKPSPCSESTSPSQLPGALSSSPMLSSFSSSAQSYTTPALLSSSSSLSSSSKSMSSSTSFMSQNVPSTLLSKDHKSWSPTSLPFHPTVAANITCPPLTVPTSCLSPGGHSRVLSSFSSQGNNASKTSFLASIVNWPQISESTSHGEDELPPISPSETISLSATSASPAAPAASTVLGRTPATPAPSGSPSTSSVGHTGTDSGRKLRTRCQRVTVLCRVHPIQNLLTRAECGHCVIPGSSAYPGLQP</sequence>
<evidence type="ECO:0000313" key="2">
    <source>
        <dbReference type="EMBL" id="KAK3790112.1"/>
    </source>
</evidence>
<feature type="region of interest" description="Disordered" evidence="1">
    <location>
        <begin position="774"/>
        <end position="800"/>
    </location>
</feature>
<dbReference type="Proteomes" id="UP001283361">
    <property type="component" value="Unassembled WGS sequence"/>
</dbReference>
<feature type="compositionally biased region" description="Polar residues" evidence="1">
    <location>
        <begin position="720"/>
        <end position="734"/>
    </location>
</feature>
<feature type="compositionally biased region" description="Basic and acidic residues" evidence="1">
    <location>
        <begin position="697"/>
        <end position="716"/>
    </location>
</feature>
<protein>
    <submittedName>
        <fullName evidence="2">Uncharacterized protein</fullName>
    </submittedName>
</protein>
<feature type="compositionally biased region" description="Low complexity" evidence="1">
    <location>
        <begin position="1001"/>
        <end position="1039"/>
    </location>
</feature>
<feature type="region of interest" description="Disordered" evidence="1">
    <location>
        <begin position="1"/>
        <end position="20"/>
    </location>
</feature>
<feature type="region of interest" description="Disordered" evidence="1">
    <location>
        <begin position="980"/>
        <end position="1044"/>
    </location>
</feature>
<reference evidence="2" key="1">
    <citation type="journal article" date="2023" name="G3 (Bethesda)">
        <title>A reference genome for the long-term kleptoplast-retaining sea slug Elysia crispata morphotype clarki.</title>
        <authorList>
            <person name="Eastman K.E."/>
            <person name="Pendleton A.L."/>
            <person name="Shaikh M.A."/>
            <person name="Suttiyut T."/>
            <person name="Ogas R."/>
            <person name="Tomko P."/>
            <person name="Gavelis G."/>
            <person name="Widhalm J.R."/>
            <person name="Wisecaver J.H."/>
        </authorList>
    </citation>
    <scope>NUCLEOTIDE SEQUENCE</scope>
    <source>
        <strain evidence="2">ECLA1</strain>
    </source>
</reference>
<evidence type="ECO:0000256" key="1">
    <source>
        <dbReference type="SAM" id="MobiDB-lite"/>
    </source>
</evidence>
<organism evidence="2 3">
    <name type="scientific">Elysia crispata</name>
    <name type="common">lettuce slug</name>
    <dbReference type="NCBI Taxonomy" id="231223"/>
    <lineage>
        <taxon>Eukaryota</taxon>
        <taxon>Metazoa</taxon>
        <taxon>Spiralia</taxon>
        <taxon>Lophotrochozoa</taxon>
        <taxon>Mollusca</taxon>
        <taxon>Gastropoda</taxon>
        <taxon>Heterobranchia</taxon>
        <taxon>Euthyneura</taxon>
        <taxon>Panpulmonata</taxon>
        <taxon>Sacoglossa</taxon>
        <taxon>Placobranchoidea</taxon>
        <taxon>Plakobranchidae</taxon>
        <taxon>Elysia</taxon>
    </lineage>
</organism>
<feature type="compositionally biased region" description="Basic and acidic residues" evidence="1">
    <location>
        <begin position="781"/>
        <end position="800"/>
    </location>
</feature>